<sequence>MNFNSNKRNRDSPSREHINKYMDQTESGEPVLSDSVRVNGSVTTVTLTSGGKLQWSDRSLDVETEVLGFSVEGLKIKIRAVVECKDGICCFARPIIVRKSFTLEFSSDSSLRFWTEKLREILDALVRPKRLFIFVNPYGGKKSALKIFETEVKPLLNDANIDFIVQETKYQLHAKEVVQELDLTKYDGIICVSGDGILVEVVNGLLNREDWDAAIRIPLGVVPAGTGNGMIKSLLDSVGQPCAAFNATLAVIRGHKRTLDVATISQGDTRYFSVLMLAWGLVADIDIESEKYRWMGSARIDFYALQRIFGLRKYNGSIVFVPASGYEAYGEPLHQEDDIIVEIESESNSDKEPARTQQYAYHGPPIDVKSLNWRKINGPFVSIWLHNVPWGGEDAMAAPDAEFSDGCLDLIMIKDCPKLSLLKIMTEVNNGGHVKSPYVSYLKVKAFVLQPGHRTEDPTKAGIIDVDGEVLARGKGTYKCDQETLMAYDKLFIKVDQGLATVFSPI</sequence>
<dbReference type="FunFam" id="3.40.50.10330:FF:000005">
    <property type="entry name" value="Sphingosine kinase 2"/>
    <property type="match status" value="1"/>
</dbReference>
<dbReference type="InterPro" id="IPR050187">
    <property type="entry name" value="Lipid_Phosphate_FormReg"/>
</dbReference>
<dbReference type="InterPro" id="IPR001206">
    <property type="entry name" value="Diacylglycerol_kinase_cat_dom"/>
</dbReference>
<dbReference type="EMBL" id="JBFOLK010000011">
    <property type="protein sequence ID" value="KAL2475423.1"/>
    <property type="molecule type" value="Genomic_DNA"/>
</dbReference>
<feature type="domain" description="DAGKc" evidence="8">
    <location>
        <begin position="126"/>
        <end position="268"/>
    </location>
</feature>
<dbReference type="GO" id="GO:0005524">
    <property type="term" value="F:ATP binding"/>
    <property type="evidence" value="ECO:0007669"/>
    <property type="project" value="UniProtKB-KW"/>
</dbReference>
<dbReference type="PROSITE" id="PS50146">
    <property type="entry name" value="DAGK"/>
    <property type="match status" value="1"/>
</dbReference>
<name>A0ABD1QH15_9LAMI</name>
<evidence type="ECO:0000256" key="1">
    <source>
        <dbReference type="ARBA" id="ARBA00004148"/>
    </source>
</evidence>
<dbReference type="Pfam" id="PF00781">
    <property type="entry name" value="DAGK_cat"/>
    <property type="match status" value="1"/>
</dbReference>
<dbReference type="Gene3D" id="2.60.200.40">
    <property type="match status" value="1"/>
</dbReference>
<organism evidence="9 10">
    <name type="scientific">Abeliophyllum distichum</name>
    <dbReference type="NCBI Taxonomy" id="126358"/>
    <lineage>
        <taxon>Eukaryota</taxon>
        <taxon>Viridiplantae</taxon>
        <taxon>Streptophyta</taxon>
        <taxon>Embryophyta</taxon>
        <taxon>Tracheophyta</taxon>
        <taxon>Spermatophyta</taxon>
        <taxon>Magnoliopsida</taxon>
        <taxon>eudicotyledons</taxon>
        <taxon>Gunneridae</taxon>
        <taxon>Pentapetalae</taxon>
        <taxon>asterids</taxon>
        <taxon>lamiids</taxon>
        <taxon>Lamiales</taxon>
        <taxon>Oleaceae</taxon>
        <taxon>Forsythieae</taxon>
        <taxon>Abeliophyllum</taxon>
    </lineage>
</organism>
<evidence type="ECO:0000256" key="6">
    <source>
        <dbReference type="ARBA" id="ARBA00023136"/>
    </source>
</evidence>
<keyword evidence="3" id="KW-0547">Nucleotide-binding</keyword>
<proteinExistence type="predicted"/>
<dbReference type="InterPro" id="IPR045540">
    <property type="entry name" value="YegS/DAGK_C"/>
</dbReference>
<evidence type="ECO:0000259" key="8">
    <source>
        <dbReference type="PROSITE" id="PS50146"/>
    </source>
</evidence>
<dbReference type="PANTHER" id="PTHR12358">
    <property type="entry name" value="SPHINGOSINE KINASE"/>
    <property type="match status" value="1"/>
</dbReference>
<evidence type="ECO:0000256" key="3">
    <source>
        <dbReference type="ARBA" id="ARBA00022741"/>
    </source>
</evidence>
<dbReference type="EC" id="2.7.1.91" evidence="7"/>
<keyword evidence="10" id="KW-1185">Reference proteome</keyword>
<reference evidence="10" key="1">
    <citation type="submission" date="2024-07" db="EMBL/GenBank/DDBJ databases">
        <title>Two chromosome-level genome assemblies of Korean endemic species Abeliophyllum distichum and Forsythia ovata (Oleaceae).</title>
        <authorList>
            <person name="Jang H."/>
        </authorList>
    </citation>
    <scope>NUCLEOTIDE SEQUENCE [LARGE SCALE GENOMIC DNA]</scope>
</reference>
<dbReference type="Proteomes" id="UP001604336">
    <property type="component" value="Unassembled WGS sequence"/>
</dbReference>
<dbReference type="SMART" id="SM00046">
    <property type="entry name" value="DAGKc"/>
    <property type="match status" value="1"/>
</dbReference>
<dbReference type="GO" id="GO:0006665">
    <property type="term" value="P:sphingolipid metabolic process"/>
    <property type="evidence" value="ECO:0007669"/>
    <property type="project" value="UniProtKB-ARBA"/>
</dbReference>
<dbReference type="GO" id="GO:0008481">
    <property type="term" value="F:sphingosine kinase activity"/>
    <property type="evidence" value="ECO:0007669"/>
    <property type="project" value="UniProtKB-EC"/>
</dbReference>
<dbReference type="Pfam" id="PF19279">
    <property type="entry name" value="YegS_C"/>
    <property type="match status" value="1"/>
</dbReference>
<dbReference type="AlphaFoldDB" id="A0ABD1QH15"/>
<dbReference type="SUPFAM" id="SSF111331">
    <property type="entry name" value="NAD kinase/diacylglycerol kinase-like"/>
    <property type="match status" value="1"/>
</dbReference>
<accession>A0ABD1QH15</accession>
<comment type="caution">
    <text evidence="9">The sequence shown here is derived from an EMBL/GenBank/DDBJ whole genome shotgun (WGS) entry which is preliminary data.</text>
</comment>
<evidence type="ECO:0000313" key="10">
    <source>
        <dbReference type="Proteomes" id="UP001604336"/>
    </source>
</evidence>
<protein>
    <recommendedName>
        <fullName evidence="7">sphingosine kinase</fullName>
        <ecNumber evidence="7">2.7.1.91</ecNumber>
    </recommendedName>
</protein>
<evidence type="ECO:0000256" key="2">
    <source>
        <dbReference type="ARBA" id="ARBA00022679"/>
    </source>
</evidence>
<dbReference type="InterPro" id="IPR016064">
    <property type="entry name" value="NAD/diacylglycerol_kinase_sf"/>
</dbReference>
<evidence type="ECO:0000256" key="4">
    <source>
        <dbReference type="ARBA" id="ARBA00022777"/>
    </source>
</evidence>
<evidence type="ECO:0000313" key="9">
    <source>
        <dbReference type="EMBL" id="KAL2475423.1"/>
    </source>
</evidence>
<keyword evidence="6" id="KW-0472">Membrane</keyword>
<dbReference type="GO" id="GO:0071215">
    <property type="term" value="P:cellular response to abscisic acid stimulus"/>
    <property type="evidence" value="ECO:0007669"/>
    <property type="project" value="UniProtKB-ARBA"/>
</dbReference>
<evidence type="ECO:0000256" key="5">
    <source>
        <dbReference type="ARBA" id="ARBA00022840"/>
    </source>
</evidence>
<dbReference type="InterPro" id="IPR017438">
    <property type="entry name" value="ATP-NAD_kinase_N"/>
</dbReference>
<dbReference type="GO" id="GO:0009705">
    <property type="term" value="C:plant-type vacuole membrane"/>
    <property type="evidence" value="ECO:0007669"/>
    <property type="project" value="UniProtKB-ARBA"/>
</dbReference>
<dbReference type="Gene3D" id="3.40.50.10330">
    <property type="entry name" value="Probable inorganic polyphosphate/atp-NAD kinase, domain 1"/>
    <property type="match status" value="1"/>
</dbReference>
<comment type="subcellular location">
    <subcellularLocation>
        <location evidence="1">Vacuole membrane</location>
        <topology evidence="1">Peripheral membrane protein</topology>
    </subcellularLocation>
</comment>
<dbReference type="PANTHER" id="PTHR12358:SF31">
    <property type="entry name" value="ACYLGLYCEROL KINASE, MITOCHONDRIAL"/>
    <property type="match status" value="1"/>
</dbReference>
<evidence type="ECO:0000256" key="7">
    <source>
        <dbReference type="ARBA" id="ARBA00044037"/>
    </source>
</evidence>
<gene>
    <name evidence="9" type="ORF">Adt_36159</name>
</gene>
<keyword evidence="4 9" id="KW-0418">Kinase</keyword>
<keyword evidence="5" id="KW-0067">ATP-binding</keyword>
<keyword evidence="2" id="KW-0808">Transferase</keyword>